<sequence length="270" mass="30518">MIIFLVTGASFRMAKDRKQLETNWSILNLSEEDGTECLVVNWVNSLEDYSRVNAFDLIDIDNAVLLEHPEAGSQTPLKIMLEADSGYSLAAVTIISESRTVEAYCGKFEEYLFTSKAIQHLDREDIVMSVVSMRMEKPCEYLTLKLSKLSEPRRCMLFAVLVCREIKASPAPSTSLTALNSSINVFERIVDEKVKACESRLLNSIFTKLDSLDKERTLGMVLEKKLDGIEERLNRFIEEKIGALEQELIVKVENILAPIAKRIEMNNGNT</sequence>
<name>A0AA88HW13_ARTSF</name>
<dbReference type="AlphaFoldDB" id="A0AA88HW13"/>
<organism evidence="1 2">
    <name type="scientific">Artemia franciscana</name>
    <name type="common">Brine shrimp</name>
    <name type="synonym">Artemia sanfranciscana</name>
    <dbReference type="NCBI Taxonomy" id="6661"/>
    <lineage>
        <taxon>Eukaryota</taxon>
        <taxon>Metazoa</taxon>
        <taxon>Ecdysozoa</taxon>
        <taxon>Arthropoda</taxon>
        <taxon>Crustacea</taxon>
        <taxon>Branchiopoda</taxon>
        <taxon>Anostraca</taxon>
        <taxon>Artemiidae</taxon>
        <taxon>Artemia</taxon>
    </lineage>
</organism>
<evidence type="ECO:0000313" key="2">
    <source>
        <dbReference type="Proteomes" id="UP001187531"/>
    </source>
</evidence>
<evidence type="ECO:0000313" key="1">
    <source>
        <dbReference type="EMBL" id="KAK2715059.1"/>
    </source>
</evidence>
<dbReference type="Proteomes" id="UP001187531">
    <property type="component" value="Unassembled WGS sequence"/>
</dbReference>
<proteinExistence type="predicted"/>
<dbReference type="Pfam" id="PF14958">
    <property type="entry name" value="PAAT-like"/>
    <property type="match status" value="1"/>
</dbReference>
<keyword evidence="2" id="KW-1185">Reference proteome</keyword>
<dbReference type="EMBL" id="JAVRJZ010000012">
    <property type="protein sequence ID" value="KAK2715059.1"/>
    <property type="molecule type" value="Genomic_DNA"/>
</dbReference>
<protein>
    <submittedName>
        <fullName evidence="1">Uncharacterized protein</fullName>
    </submittedName>
</protein>
<gene>
    <name evidence="1" type="ORF">QYM36_009896</name>
</gene>
<comment type="caution">
    <text evidence="1">The sequence shown here is derived from an EMBL/GenBank/DDBJ whole genome shotgun (WGS) entry which is preliminary data.</text>
</comment>
<reference evidence="1" key="1">
    <citation type="submission" date="2023-07" db="EMBL/GenBank/DDBJ databases">
        <title>Chromosome-level genome assembly of Artemia franciscana.</title>
        <authorList>
            <person name="Jo E."/>
        </authorList>
    </citation>
    <scope>NUCLEOTIDE SEQUENCE</scope>
    <source>
        <tissue evidence="1">Whole body</tissue>
    </source>
</reference>
<dbReference type="InterPro" id="IPR028043">
    <property type="entry name" value="PAAT-like"/>
</dbReference>
<accession>A0AA88HW13</accession>